<proteinExistence type="predicted"/>
<protein>
    <submittedName>
        <fullName evidence="1">Uncharacterized protein</fullName>
    </submittedName>
</protein>
<dbReference type="EMBL" id="HE573026">
    <property type="protein sequence ID" value="CCC51309.1"/>
    <property type="molecule type" value="Genomic_DNA"/>
</dbReference>
<reference evidence="1" key="1">
    <citation type="journal article" date="2012" name="Proc. Natl. Acad. Sci. U.S.A.">
        <title>Antigenic diversity is generated by distinct evolutionary mechanisms in African trypanosome species.</title>
        <authorList>
            <person name="Jackson A.P."/>
            <person name="Berry A."/>
            <person name="Aslett M."/>
            <person name="Allison H.C."/>
            <person name="Burton P."/>
            <person name="Vavrova-Anderson J."/>
            <person name="Brown R."/>
            <person name="Browne H."/>
            <person name="Corton N."/>
            <person name="Hauser H."/>
            <person name="Gamble J."/>
            <person name="Gilderthorp R."/>
            <person name="Marcello L."/>
            <person name="McQuillan J."/>
            <person name="Otto T.D."/>
            <person name="Quail M.A."/>
            <person name="Sanders M.J."/>
            <person name="van Tonder A."/>
            <person name="Ginger M.L."/>
            <person name="Field M.C."/>
            <person name="Barry J.D."/>
            <person name="Hertz-Fowler C."/>
            <person name="Berriman M."/>
        </authorList>
    </citation>
    <scope>NUCLEOTIDE SEQUENCE</scope>
    <source>
        <strain evidence="1">Y486</strain>
    </source>
</reference>
<gene>
    <name evidence="1" type="ORF">TVY486_1003620</name>
</gene>
<sequence length="159" mass="17339">MELGEKRETLTLHTAPLGGQLEVDAASRTITILFARLRPDAVISTDGGCAPCSPRMHKTAKQPEVQDGDLIPSLALGCCVLVNLPDGVPNFQKEPIINMREKGFFSVRSPWPHGPTKKVSFISSSWLHVPNPRLKQTALHPTPLPLALKGAFAHTPRPR</sequence>
<accession>G0U608</accession>
<dbReference type="AlphaFoldDB" id="G0U608"/>
<organism evidence="1">
    <name type="scientific">Trypanosoma vivax (strain Y486)</name>
    <dbReference type="NCBI Taxonomy" id="1055687"/>
    <lineage>
        <taxon>Eukaryota</taxon>
        <taxon>Discoba</taxon>
        <taxon>Euglenozoa</taxon>
        <taxon>Kinetoplastea</taxon>
        <taxon>Metakinetoplastina</taxon>
        <taxon>Trypanosomatida</taxon>
        <taxon>Trypanosomatidae</taxon>
        <taxon>Trypanosoma</taxon>
        <taxon>Duttonella</taxon>
    </lineage>
</organism>
<evidence type="ECO:0000313" key="1">
    <source>
        <dbReference type="EMBL" id="CCC51309.1"/>
    </source>
</evidence>
<name>G0U608_TRYVY</name>